<proteinExistence type="predicted"/>
<reference evidence="4" key="1">
    <citation type="submission" date="2016-06" db="EMBL/GenBank/DDBJ databases">
        <title>Draft Genome sequence of the fungus Inonotus baumii.</title>
        <authorList>
            <person name="Zhu H."/>
            <person name="Lin W."/>
        </authorList>
    </citation>
    <scope>NUCLEOTIDE SEQUENCE</scope>
    <source>
        <strain evidence="4">821</strain>
    </source>
</reference>
<feature type="transmembrane region" description="Helical" evidence="2">
    <location>
        <begin position="71"/>
        <end position="89"/>
    </location>
</feature>
<feature type="region of interest" description="Disordered" evidence="1">
    <location>
        <begin position="336"/>
        <end position="375"/>
    </location>
</feature>
<evidence type="ECO:0000256" key="2">
    <source>
        <dbReference type="SAM" id="Phobius"/>
    </source>
</evidence>
<accession>A0A9Q5MZI0</accession>
<evidence type="ECO:0000256" key="1">
    <source>
        <dbReference type="SAM" id="MobiDB-lite"/>
    </source>
</evidence>
<keyword evidence="2" id="KW-1133">Transmembrane helix</keyword>
<feature type="transmembrane region" description="Helical" evidence="2">
    <location>
        <begin position="135"/>
        <end position="160"/>
    </location>
</feature>
<keyword evidence="5" id="KW-1185">Reference proteome</keyword>
<dbReference type="OrthoDB" id="3206554at2759"/>
<keyword evidence="2" id="KW-0812">Transmembrane</keyword>
<evidence type="ECO:0000313" key="4">
    <source>
        <dbReference type="EMBL" id="OCB85112.1"/>
    </source>
</evidence>
<dbReference type="Pfam" id="PF20152">
    <property type="entry name" value="DUF6534"/>
    <property type="match status" value="1"/>
</dbReference>
<feature type="transmembrane region" description="Helical" evidence="2">
    <location>
        <begin position="172"/>
        <end position="194"/>
    </location>
</feature>
<feature type="transmembrane region" description="Helical" evidence="2">
    <location>
        <begin position="215"/>
        <end position="238"/>
    </location>
</feature>
<feature type="domain" description="DUF6534" evidence="3">
    <location>
        <begin position="183"/>
        <end position="269"/>
    </location>
</feature>
<evidence type="ECO:0000259" key="3">
    <source>
        <dbReference type="Pfam" id="PF20152"/>
    </source>
</evidence>
<dbReference type="InterPro" id="IPR045339">
    <property type="entry name" value="DUF6534"/>
</dbReference>
<evidence type="ECO:0000313" key="5">
    <source>
        <dbReference type="Proteomes" id="UP000757232"/>
    </source>
</evidence>
<protein>
    <recommendedName>
        <fullName evidence="3">DUF6534 domain-containing protein</fullName>
    </recommendedName>
</protein>
<feature type="transmembrane region" description="Helical" evidence="2">
    <location>
        <begin position="101"/>
        <end position="123"/>
    </location>
</feature>
<sequence length="375" mass="42211">MASTDLRPTFGAMFIGCVISVYLCGIGILQTYQYFRRYRKKDSKIIVSAFGASFHSGGADEYGLTVFARRILDFIHTILVCQGIWNYLILNWGDLDALDQLNWTIALSIVITGLVTYVVQLFFTYRVWRFSKRNIYLAAFIICLATARLASALATSIQMIRLGRFSAFIDDFRWLFTFGLALSCAIEILLTLSLCYYLQVNRSGHSTMDEIIHKLLIYSISNGILTTLGSFLAMLFAAIMPHNFLFIALHFIIVKCYVNSLLATLNSRDALKKRHDSDAVAYQVSVEGHSQPRFRRYATTHAHNERPIPLSDACERPGVRRASAGGLKVQVCIEQEVESESDARRESSPARSFKAPDLSPSEENVHTAVNLPRMS</sequence>
<feature type="transmembrane region" description="Helical" evidence="2">
    <location>
        <begin position="244"/>
        <end position="265"/>
    </location>
</feature>
<dbReference type="AlphaFoldDB" id="A0A9Q5MZI0"/>
<dbReference type="PANTHER" id="PTHR40465">
    <property type="entry name" value="CHROMOSOME 1, WHOLE GENOME SHOTGUN SEQUENCE"/>
    <property type="match status" value="1"/>
</dbReference>
<comment type="caution">
    <text evidence="4">The sequence shown here is derived from an EMBL/GenBank/DDBJ whole genome shotgun (WGS) entry which is preliminary data.</text>
</comment>
<organism evidence="4 5">
    <name type="scientific">Sanghuangporus baumii</name>
    <name type="common">Phellinus baumii</name>
    <dbReference type="NCBI Taxonomy" id="108892"/>
    <lineage>
        <taxon>Eukaryota</taxon>
        <taxon>Fungi</taxon>
        <taxon>Dikarya</taxon>
        <taxon>Basidiomycota</taxon>
        <taxon>Agaricomycotina</taxon>
        <taxon>Agaricomycetes</taxon>
        <taxon>Hymenochaetales</taxon>
        <taxon>Hymenochaetaceae</taxon>
        <taxon>Sanghuangporus</taxon>
    </lineage>
</organism>
<dbReference type="PANTHER" id="PTHR40465:SF1">
    <property type="entry name" value="DUF6534 DOMAIN-CONTAINING PROTEIN"/>
    <property type="match status" value="1"/>
</dbReference>
<keyword evidence="2" id="KW-0472">Membrane</keyword>
<gene>
    <name evidence="4" type="ORF">A7U60_g7737</name>
</gene>
<dbReference type="Proteomes" id="UP000757232">
    <property type="component" value="Unassembled WGS sequence"/>
</dbReference>
<dbReference type="EMBL" id="LNZH02000211">
    <property type="protein sequence ID" value="OCB85112.1"/>
    <property type="molecule type" value="Genomic_DNA"/>
</dbReference>
<name>A0A9Q5MZI0_SANBA</name>
<feature type="transmembrane region" description="Helical" evidence="2">
    <location>
        <begin position="12"/>
        <end position="35"/>
    </location>
</feature>